<evidence type="ECO:0000313" key="4">
    <source>
        <dbReference type="EMBL" id="PRW45446.1"/>
    </source>
</evidence>
<dbReference type="GO" id="GO:0003723">
    <property type="term" value="F:RNA binding"/>
    <property type="evidence" value="ECO:0007669"/>
    <property type="project" value="TreeGrafter"/>
</dbReference>
<dbReference type="STRING" id="3076.A0A2P6TM84"/>
<keyword evidence="5" id="KW-1185">Reference proteome</keyword>
<name>A0A2P6TM84_CHLSO</name>
<keyword evidence="1" id="KW-0129">CBS domain</keyword>
<feature type="domain" description="CBS" evidence="3">
    <location>
        <begin position="285"/>
        <end position="341"/>
    </location>
</feature>
<evidence type="ECO:0000256" key="1">
    <source>
        <dbReference type="PROSITE-ProRule" id="PRU00703"/>
    </source>
</evidence>
<dbReference type="GO" id="GO:0035145">
    <property type="term" value="C:exon-exon junction complex"/>
    <property type="evidence" value="ECO:0007669"/>
    <property type="project" value="TreeGrafter"/>
</dbReference>
<feature type="compositionally biased region" description="Basic residues" evidence="2">
    <location>
        <begin position="74"/>
        <end position="88"/>
    </location>
</feature>
<dbReference type="Pfam" id="PF00571">
    <property type="entry name" value="CBS"/>
    <property type="match status" value="2"/>
</dbReference>
<dbReference type="PANTHER" id="PTHR22959">
    <property type="entry name" value="PYM PROTEIN"/>
    <property type="match status" value="1"/>
</dbReference>
<accession>A0A2P6TM84</accession>
<dbReference type="Gene3D" id="3.10.580.10">
    <property type="entry name" value="CBS-domain"/>
    <property type="match status" value="2"/>
</dbReference>
<sequence>MSGLPPPDYTVNEDGERVIAASRRPDGTVRKERRVRAGYVPQDEQAVYVSRGAMMRQNVPKCPGFEESAEPAKPKSKSAAKNAKRKEKRLTEQAGAAPAGGSSSGGAAGAGDAAAAAVQKLSLGGGGGGAAAAAAAAAPAAEEPPSVEKQIRNLKKKMRQAEALVEKRAGAARRLPLAPPRGKSTAVDLGGEPHEVIESLAASDDILHHFTTHFMHSAHETRSKKLADLMQTNLVTAGPEDKLSDVEAKMKSIEGVPVVNAGGKLVGVLSKKDFKKGGTLVKDVMSSNPIACKATEKATAAAHVMIDHKFHRVPIVDDAGVCVGIVTRTDVFWALASDNDRSAFFHEHGIDL</sequence>
<dbReference type="SMART" id="SM00116">
    <property type="entry name" value="CBS"/>
    <property type="match status" value="2"/>
</dbReference>
<dbReference type="PANTHER" id="PTHR22959:SF0">
    <property type="entry name" value="PARTNER OF Y14 AND MAGO"/>
    <property type="match status" value="1"/>
</dbReference>
<dbReference type="Pfam" id="PF09282">
    <property type="entry name" value="Mago-bind"/>
    <property type="match status" value="1"/>
</dbReference>
<dbReference type="Proteomes" id="UP000239899">
    <property type="component" value="Unassembled WGS sequence"/>
</dbReference>
<dbReference type="InterPro" id="IPR036348">
    <property type="entry name" value="WIBG_N_sf"/>
</dbReference>
<dbReference type="GO" id="GO:1903259">
    <property type="term" value="P:exon-exon junction complex disassembly"/>
    <property type="evidence" value="ECO:0007669"/>
    <property type="project" value="InterPro"/>
</dbReference>
<dbReference type="InterPro" id="IPR015362">
    <property type="entry name" value="WIBG_mago-bd"/>
</dbReference>
<organism evidence="4 5">
    <name type="scientific">Chlorella sorokiniana</name>
    <name type="common">Freshwater green alga</name>
    <dbReference type="NCBI Taxonomy" id="3076"/>
    <lineage>
        <taxon>Eukaryota</taxon>
        <taxon>Viridiplantae</taxon>
        <taxon>Chlorophyta</taxon>
        <taxon>core chlorophytes</taxon>
        <taxon>Trebouxiophyceae</taxon>
        <taxon>Chlorellales</taxon>
        <taxon>Chlorellaceae</taxon>
        <taxon>Chlorella clade</taxon>
        <taxon>Chlorella</taxon>
    </lineage>
</organism>
<comment type="caution">
    <text evidence="4">The sequence shown here is derived from an EMBL/GenBank/DDBJ whole genome shotgun (WGS) entry which is preliminary data.</text>
</comment>
<reference evidence="4 5" key="1">
    <citation type="journal article" date="2018" name="Plant J.">
        <title>Genome sequences of Chlorella sorokiniana UTEX 1602 and Micractinium conductrix SAG 241.80: implications to maltose excretion by a green alga.</title>
        <authorList>
            <person name="Arriola M.B."/>
            <person name="Velmurugan N."/>
            <person name="Zhang Y."/>
            <person name="Plunkett M.H."/>
            <person name="Hondzo H."/>
            <person name="Barney B.M."/>
        </authorList>
    </citation>
    <scope>NUCLEOTIDE SEQUENCE [LARGE SCALE GENOMIC DNA]</scope>
    <source>
        <strain evidence="5">UTEX 1602</strain>
    </source>
</reference>
<dbReference type="OrthoDB" id="418595at2759"/>
<evidence type="ECO:0000256" key="2">
    <source>
        <dbReference type="SAM" id="MobiDB-lite"/>
    </source>
</evidence>
<dbReference type="InterPro" id="IPR000644">
    <property type="entry name" value="CBS_dom"/>
</dbReference>
<evidence type="ECO:0000259" key="3">
    <source>
        <dbReference type="PROSITE" id="PS51371"/>
    </source>
</evidence>
<dbReference type="GO" id="GO:0005737">
    <property type="term" value="C:cytoplasm"/>
    <property type="evidence" value="ECO:0007669"/>
    <property type="project" value="TreeGrafter"/>
</dbReference>
<dbReference type="PROSITE" id="PS51371">
    <property type="entry name" value="CBS"/>
    <property type="match status" value="1"/>
</dbReference>
<dbReference type="InterPro" id="IPR039333">
    <property type="entry name" value="PYM1"/>
</dbReference>
<dbReference type="AlphaFoldDB" id="A0A2P6TM84"/>
<evidence type="ECO:0000313" key="5">
    <source>
        <dbReference type="Proteomes" id="UP000239899"/>
    </source>
</evidence>
<dbReference type="SUPFAM" id="SSF101931">
    <property type="entry name" value="Pym (Within the bgcn gene intron protein, WIBG), N-terminal domain"/>
    <property type="match status" value="1"/>
</dbReference>
<feature type="region of interest" description="Disordered" evidence="2">
    <location>
        <begin position="51"/>
        <end position="109"/>
    </location>
</feature>
<gene>
    <name evidence="4" type="ORF">C2E21_5919</name>
</gene>
<protein>
    <submittedName>
        <fullName evidence="4">Partner of Y14 and mago-like</fullName>
    </submittedName>
</protein>
<dbReference type="SMART" id="SM01273">
    <property type="entry name" value="Mago-bind"/>
    <property type="match status" value="1"/>
</dbReference>
<dbReference type="InterPro" id="IPR046342">
    <property type="entry name" value="CBS_dom_sf"/>
</dbReference>
<dbReference type="EMBL" id="LHPG02000011">
    <property type="protein sequence ID" value="PRW45446.1"/>
    <property type="molecule type" value="Genomic_DNA"/>
</dbReference>
<dbReference type="SUPFAM" id="SSF54631">
    <property type="entry name" value="CBS-domain pair"/>
    <property type="match status" value="1"/>
</dbReference>
<proteinExistence type="predicted"/>
<feature type="region of interest" description="Disordered" evidence="2">
    <location>
        <begin position="1"/>
        <end position="37"/>
    </location>
</feature>